<feature type="binding site" evidence="2">
    <location>
        <position position="173"/>
    </location>
    <ligand>
        <name>Zn(2+)</name>
        <dbReference type="ChEBI" id="CHEBI:29105"/>
        <note>catalytic</note>
    </ligand>
</feature>
<evidence type="ECO:0000256" key="3">
    <source>
        <dbReference type="RuleBase" id="RU361183"/>
    </source>
</evidence>
<evidence type="ECO:0000259" key="4">
    <source>
        <dbReference type="PROSITE" id="PS51864"/>
    </source>
</evidence>
<feature type="binding site" evidence="2">
    <location>
        <position position="177"/>
    </location>
    <ligand>
        <name>Zn(2+)</name>
        <dbReference type="ChEBI" id="CHEBI:29105"/>
        <note>catalytic</note>
    </ligand>
</feature>
<proteinExistence type="predicted"/>
<dbReference type="EMBL" id="KN550867">
    <property type="protein sequence ID" value="KHJ93248.1"/>
    <property type="molecule type" value="Genomic_DNA"/>
</dbReference>
<dbReference type="InterPro" id="IPR001506">
    <property type="entry name" value="Peptidase_M12A"/>
</dbReference>
<dbReference type="InterPro" id="IPR024079">
    <property type="entry name" value="MetalloPept_cat_dom_sf"/>
</dbReference>
<dbReference type="Pfam" id="PF01400">
    <property type="entry name" value="Astacin"/>
    <property type="match status" value="1"/>
</dbReference>
<dbReference type="GO" id="GO:0004222">
    <property type="term" value="F:metalloendopeptidase activity"/>
    <property type="evidence" value="ECO:0007669"/>
    <property type="project" value="UniProtKB-UniRule"/>
</dbReference>
<dbReference type="Gene3D" id="3.40.390.10">
    <property type="entry name" value="Collagenase (Catalytic Domain)"/>
    <property type="match status" value="1"/>
</dbReference>
<keyword evidence="1" id="KW-1015">Disulfide bond</keyword>
<reference evidence="5 6" key="1">
    <citation type="submission" date="2014-03" db="EMBL/GenBank/DDBJ databases">
        <title>Draft genome of the hookworm Oesophagostomum dentatum.</title>
        <authorList>
            <person name="Mitreva M."/>
        </authorList>
    </citation>
    <scope>NUCLEOTIDE SEQUENCE [LARGE SCALE GENOMIC DNA]</scope>
    <source>
        <strain evidence="5 6">OD-Hann</strain>
    </source>
</reference>
<dbReference type="Proteomes" id="UP000053660">
    <property type="component" value="Unassembled WGS sequence"/>
</dbReference>
<name>A0A0B1T6S1_OESDE</name>
<accession>A0A0B1T6S1</accession>
<dbReference type="PANTHER" id="PTHR10127">
    <property type="entry name" value="DISCOIDIN, CUB, EGF, LAMININ , AND ZINC METALLOPROTEASE DOMAIN CONTAINING"/>
    <property type="match status" value="1"/>
</dbReference>
<evidence type="ECO:0000256" key="2">
    <source>
        <dbReference type="PROSITE-ProRule" id="PRU01211"/>
    </source>
</evidence>
<dbReference type="InterPro" id="IPR034035">
    <property type="entry name" value="Astacin-like_dom"/>
</dbReference>
<dbReference type="InterPro" id="IPR006026">
    <property type="entry name" value="Peptidase_Metallo"/>
</dbReference>
<dbReference type="SMART" id="SM00235">
    <property type="entry name" value="ZnMc"/>
    <property type="match status" value="1"/>
</dbReference>
<comment type="cofactor">
    <cofactor evidence="2 3">
        <name>Zn(2+)</name>
        <dbReference type="ChEBI" id="CHEBI:29105"/>
    </cofactor>
    <text evidence="2 3">Binds 1 zinc ion per subunit.</text>
</comment>
<keyword evidence="2 3" id="KW-0378">Hydrolase</keyword>
<keyword evidence="2 3" id="KW-0645">Protease</keyword>
<keyword evidence="6" id="KW-1185">Reference proteome</keyword>
<keyword evidence="2 3" id="KW-0862">Zinc</keyword>
<feature type="binding site" evidence="2">
    <location>
        <position position="183"/>
    </location>
    <ligand>
        <name>Zn(2+)</name>
        <dbReference type="ChEBI" id="CHEBI:29105"/>
        <note>catalytic</note>
    </ligand>
</feature>
<dbReference type="SUPFAM" id="SSF55486">
    <property type="entry name" value="Metalloproteases ('zincins'), catalytic domain"/>
    <property type="match status" value="1"/>
</dbReference>
<feature type="active site" evidence="2">
    <location>
        <position position="174"/>
    </location>
</feature>
<dbReference type="EC" id="3.4.24.-" evidence="3"/>
<evidence type="ECO:0000256" key="1">
    <source>
        <dbReference type="ARBA" id="ARBA00023157"/>
    </source>
</evidence>
<dbReference type="GO" id="GO:0006508">
    <property type="term" value="P:proteolysis"/>
    <property type="evidence" value="ECO:0007669"/>
    <property type="project" value="UniProtKB-KW"/>
</dbReference>
<keyword evidence="2 3" id="KW-0479">Metal-binding</keyword>
<dbReference type="AlphaFoldDB" id="A0A0B1T6S1"/>
<dbReference type="PRINTS" id="PR00480">
    <property type="entry name" value="ASTACIN"/>
</dbReference>
<sequence>MKGRWVGSGKRKRKVGGLLGLRMDARLIMHLLLLLLSASNIAFGSRGKVIDIFDPKQGADIVELRFKRGALQQRTATKWNIHEDGNVYIPYTYAAESGYTDEERKNVTQVMKRIEENTCIKFVVRKNESDYVEIRNAKHQTCYTNIGRVGGRQILQLEASDVGTCMTQNIVMHELMHIIGLYHEETRHDRDTYVKIHYENVDEWHWSNFHKAVEYQLPYDYYSITHSRSTAYSKNGKNTITTHDPSFQHVIGKQQDASPMDYHKICSIYSCRKCMY</sequence>
<dbReference type="CDD" id="cd04280">
    <property type="entry name" value="ZnMc_astacin_like"/>
    <property type="match status" value="1"/>
</dbReference>
<comment type="caution">
    <text evidence="2">Lacks conserved residue(s) required for the propagation of feature annotation.</text>
</comment>
<dbReference type="PANTHER" id="PTHR10127:SF880">
    <property type="entry name" value="ZINC METALLOPROTEINASE NAS-5"/>
    <property type="match status" value="1"/>
</dbReference>
<organism evidence="5 6">
    <name type="scientific">Oesophagostomum dentatum</name>
    <name type="common">Nodular worm</name>
    <dbReference type="NCBI Taxonomy" id="61180"/>
    <lineage>
        <taxon>Eukaryota</taxon>
        <taxon>Metazoa</taxon>
        <taxon>Ecdysozoa</taxon>
        <taxon>Nematoda</taxon>
        <taxon>Chromadorea</taxon>
        <taxon>Rhabditida</taxon>
        <taxon>Rhabditina</taxon>
        <taxon>Rhabditomorpha</taxon>
        <taxon>Strongyloidea</taxon>
        <taxon>Strongylidae</taxon>
        <taxon>Oesophagostomum</taxon>
    </lineage>
</organism>
<dbReference type="GO" id="GO:0008270">
    <property type="term" value="F:zinc ion binding"/>
    <property type="evidence" value="ECO:0007669"/>
    <property type="project" value="UniProtKB-UniRule"/>
</dbReference>
<gene>
    <name evidence="5" type="ORF">OESDEN_06845</name>
</gene>
<evidence type="ECO:0000313" key="6">
    <source>
        <dbReference type="Proteomes" id="UP000053660"/>
    </source>
</evidence>
<feature type="domain" description="Peptidase M12A" evidence="4">
    <location>
        <begin position="69"/>
        <end position="272"/>
    </location>
</feature>
<dbReference type="PROSITE" id="PS51864">
    <property type="entry name" value="ASTACIN"/>
    <property type="match status" value="1"/>
</dbReference>
<dbReference type="OrthoDB" id="7721051at2759"/>
<evidence type="ECO:0000313" key="5">
    <source>
        <dbReference type="EMBL" id="KHJ93248.1"/>
    </source>
</evidence>
<protein>
    <recommendedName>
        <fullName evidence="3">Metalloendopeptidase</fullName>
        <ecNumber evidence="3">3.4.24.-</ecNumber>
    </recommendedName>
</protein>
<keyword evidence="2 3" id="KW-0482">Metalloprotease</keyword>